<evidence type="ECO:0000256" key="3">
    <source>
        <dbReference type="ARBA" id="ARBA00022630"/>
    </source>
</evidence>
<reference evidence="9" key="1">
    <citation type="journal article" date="2012" name="BMC Genomics">
        <title>Genome sequence of the necrotrophic fungus Penicillium digitatum, the main postharvest pathogen of citrus.</title>
        <authorList>
            <person name="Marcet-Houben M."/>
            <person name="Ballester A.-R."/>
            <person name="de la Fuente B."/>
            <person name="Harries E."/>
            <person name="Marcos J.F."/>
            <person name="Gonzalez-Candelas L."/>
            <person name="Gabaldon T."/>
        </authorList>
    </citation>
    <scope>NUCLEOTIDE SEQUENCE [LARGE SCALE GENOMIC DNA]</scope>
    <source>
        <strain evidence="9">PHI26 / CECT 20796</strain>
    </source>
</reference>
<keyword evidence="5" id="KW-0521">NADP</keyword>
<dbReference type="PANTHER" id="PTHR43098">
    <property type="entry name" value="L-ORNITHINE N(5)-MONOOXYGENASE-RELATED"/>
    <property type="match status" value="1"/>
</dbReference>
<dbReference type="OMA" id="EWPGMDS"/>
<comment type="caution">
    <text evidence="8">The sequence shown here is derived from an EMBL/GenBank/DDBJ whole genome shotgun (WGS) entry which is preliminary data.</text>
</comment>
<keyword evidence="9" id="KW-1185">Reference proteome</keyword>
<dbReference type="eggNOG" id="KOG1399">
    <property type="taxonomic scope" value="Eukaryota"/>
</dbReference>
<dbReference type="EMBL" id="AKCT01000150">
    <property type="protein sequence ID" value="EKV13830.1"/>
    <property type="molecule type" value="Genomic_DNA"/>
</dbReference>
<evidence type="ECO:0000313" key="8">
    <source>
        <dbReference type="EMBL" id="EKV13830.1"/>
    </source>
</evidence>
<dbReference type="GO" id="GO:0004497">
    <property type="term" value="F:monooxygenase activity"/>
    <property type="evidence" value="ECO:0007669"/>
    <property type="project" value="UniProtKB-KW"/>
</dbReference>
<gene>
    <name evidence="8" type="ORF">PDIG_35740</name>
</gene>
<dbReference type="HOGENOM" id="CLU_006937_8_0_1"/>
<dbReference type="PANTHER" id="PTHR43098:SF3">
    <property type="entry name" value="L-ORNITHINE N(5)-MONOOXYGENASE-RELATED"/>
    <property type="match status" value="1"/>
</dbReference>
<dbReference type="AlphaFoldDB" id="K9FW23"/>
<dbReference type="InterPro" id="IPR036188">
    <property type="entry name" value="FAD/NAD-bd_sf"/>
</dbReference>
<evidence type="ECO:0000256" key="4">
    <source>
        <dbReference type="ARBA" id="ARBA00022827"/>
    </source>
</evidence>
<keyword evidence="6" id="KW-0560">Oxidoreductase</keyword>
<organism evidence="8 9">
    <name type="scientific">Penicillium digitatum (strain PHI26 / CECT 20796)</name>
    <name type="common">Green mold</name>
    <dbReference type="NCBI Taxonomy" id="1170229"/>
    <lineage>
        <taxon>Eukaryota</taxon>
        <taxon>Fungi</taxon>
        <taxon>Dikarya</taxon>
        <taxon>Ascomycota</taxon>
        <taxon>Pezizomycotina</taxon>
        <taxon>Eurotiomycetes</taxon>
        <taxon>Eurotiomycetidae</taxon>
        <taxon>Eurotiales</taxon>
        <taxon>Aspergillaceae</taxon>
        <taxon>Penicillium</taxon>
    </lineage>
</organism>
<dbReference type="Gene3D" id="3.50.50.60">
    <property type="entry name" value="FAD/NAD(P)-binding domain"/>
    <property type="match status" value="2"/>
</dbReference>
<accession>K9FW23</accession>
<evidence type="ECO:0000256" key="2">
    <source>
        <dbReference type="ARBA" id="ARBA00010139"/>
    </source>
</evidence>
<evidence type="ECO:0000256" key="5">
    <source>
        <dbReference type="ARBA" id="ARBA00022857"/>
    </source>
</evidence>
<keyword evidence="7 8" id="KW-0503">Monooxygenase</keyword>
<sequence>MDHCDRQIHIREHVLFNRTVIGAQFSQLSHEWKVSLDNLSTLSAKYLVSAIGVTSQRPTLMDKDLKLLNGEVYFPSNWPHREISPEGKDIAIIGTGSTAVQIVQDWGPRAKSLVVYQRCYNTALPIPVVPFDEIEGQDSIEKQEKAIAFRMKTPSGLAIWEPQKISTFDVSEEEREKKLNQLFDRGLSFWVSGYNDLTTNKAANRVAYDFWARKTRAKIHDRRKRDALAPLEPTYLFGIKRPGLDNGYFEQFNRPNVDVVNLRDTPIASFVHDGIVTTEGKFRHHDMVIPAIGFKNVIENMKSLGIKGLDGVSLGEGWADGVRTYLGLMLYGFPNFFVLCGPQAPSEQSNLPTCIDVQVNWIAKMIDRIEKDGLVGIHPSPEAMQTWNRKVYAAFKSDFYGKVSCRYALLGNPIYYSGGIPNYLREISQGDSTWANFEVIRDESIKTLSNAEEKRSRGES</sequence>
<evidence type="ECO:0000256" key="7">
    <source>
        <dbReference type="ARBA" id="ARBA00023033"/>
    </source>
</evidence>
<evidence type="ECO:0000256" key="1">
    <source>
        <dbReference type="ARBA" id="ARBA00001974"/>
    </source>
</evidence>
<keyword evidence="4" id="KW-0274">FAD</keyword>
<dbReference type="OrthoDB" id="66881at2759"/>
<dbReference type="InParanoid" id="K9FW23"/>
<comment type="cofactor">
    <cofactor evidence="1">
        <name>FAD</name>
        <dbReference type="ChEBI" id="CHEBI:57692"/>
    </cofactor>
</comment>
<dbReference type="Proteomes" id="UP000009882">
    <property type="component" value="Unassembled WGS sequence"/>
</dbReference>
<proteinExistence type="inferred from homology"/>
<protein>
    <submittedName>
        <fullName evidence="8">Steroid monooxygenase (CpmA), putative</fullName>
    </submittedName>
</protein>
<comment type="similarity">
    <text evidence="2">Belongs to the FAD-binding monooxygenase family.</text>
</comment>
<keyword evidence="3" id="KW-0285">Flavoprotein</keyword>
<dbReference type="SUPFAM" id="SSF51905">
    <property type="entry name" value="FAD/NAD(P)-binding domain"/>
    <property type="match status" value="1"/>
</dbReference>
<dbReference type="InterPro" id="IPR050775">
    <property type="entry name" value="FAD-binding_Monooxygenases"/>
</dbReference>
<dbReference type="STRING" id="1170229.K9FW23"/>
<evidence type="ECO:0000256" key="6">
    <source>
        <dbReference type="ARBA" id="ARBA00023002"/>
    </source>
</evidence>
<name>K9FW23_PEND2</name>
<evidence type="ECO:0000313" key="9">
    <source>
        <dbReference type="Proteomes" id="UP000009882"/>
    </source>
</evidence>